<protein>
    <submittedName>
        <fullName evidence="1">Uncharacterized protein</fullName>
    </submittedName>
</protein>
<evidence type="ECO:0000313" key="1">
    <source>
        <dbReference type="EMBL" id="HFT92569.1"/>
    </source>
</evidence>
<dbReference type="AlphaFoldDB" id="A0A7C3QTW3"/>
<organism evidence="1">
    <name type="scientific">Leptospirillum ferriphilum</name>
    <dbReference type="NCBI Taxonomy" id="178606"/>
    <lineage>
        <taxon>Bacteria</taxon>
        <taxon>Pseudomonadati</taxon>
        <taxon>Nitrospirota</taxon>
        <taxon>Nitrospiria</taxon>
        <taxon>Nitrospirales</taxon>
        <taxon>Nitrospiraceae</taxon>
        <taxon>Leptospirillum</taxon>
    </lineage>
</organism>
<comment type="caution">
    <text evidence="1">The sequence shown here is derived from an EMBL/GenBank/DDBJ whole genome shotgun (WGS) entry which is preliminary data.</text>
</comment>
<proteinExistence type="predicted"/>
<dbReference type="GO" id="GO:0008081">
    <property type="term" value="F:phosphoric diester hydrolase activity"/>
    <property type="evidence" value="ECO:0007669"/>
    <property type="project" value="InterPro"/>
</dbReference>
<dbReference type="GO" id="GO:0006629">
    <property type="term" value="P:lipid metabolic process"/>
    <property type="evidence" value="ECO:0007669"/>
    <property type="project" value="InterPro"/>
</dbReference>
<dbReference type="InterPro" id="IPR017946">
    <property type="entry name" value="PLC-like_Pdiesterase_TIM-brl"/>
</dbReference>
<gene>
    <name evidence="1" type="ORF">ENX03_01250</name>
</gene>
<name>A0A7C3QTW3_9BACT</name>
<dbReference type="SUPFAM" id="SSF51695">
    <property type="entry name" value="PLC-like phosphodiesterases"/>
    <property type="match status" value="1"/>
</dbReference>
<reference evidence="1" key="1">
    <citation type="journal article" date="2020" name="mSystems">
        <title>Genome- and Community-Level Interaction Insights into Carbon Utilization and Element Cycling Functions of Hydrothermarchaeota in Hydrothermal Sediment.</title>
        <authorList>
            <person name="Zhou Z."/>
            <person name="Liu Y."/>
            <person name="Xu W."/>
            <person name="Pan J."/>
            <person name="Luo Z.H."/>
            <person name="Li M."/>
        </authorList>
    </citation>
    <scope>NUCLEOTIDE SEQUENCE [LARGE SCALE GENOMIC DNA]</scope>
    <source>
        <strain evidence="1">SpSt-902</strain>
    </source>
</reference>
<sequence length="233" mass="25714">MWIIGDGGSPERAPSDTLESCAIAVSEWADGILVRVWGTVDGQLVLSPSSVLPSPNGEIEIEKTTREDLLSRPPVSPVTGQPYRLSSLEEFLVYLSLTPVRGFLEPAGQFGEKTPLAEHFWESVRSASPRLPLHLVLPPPHPVPDGISPPFVWRRTHNEWPGSDRKREQWILDSTLFSSGNTTDLARFLVTGPISPELYMRLQSIRGFWGVVTTTPYFTRKALARATAGSGRS</sequence>
<accession>A0A7C3QTW3</accession>
<dbReference type="EMBL" id="DTMM01000021">
    <property type="protein sequence ID" value="HFT92569.1"/>
    <property type="molecule type" value="Genomic_DNA"/>
</dbReference>